<evidence type="ECO:0000313" key="2">
    <source>
        <dbReference type="Proteomes" id="UP001281147"/>
    </source>
</evidence>
<dbReference type="Proteomes" id="UP001281147">
    <property type="component" value="Unassembled WGS sequence"/>
</dbReference>
<gene>
    <name evidence="1" type="ORF">LTR37_008144</name>
</gene>
<dbReference type="EMBL" id="JAUTXU010000059">
    <property type="protein sequence ID" value="KAK3713894.1"/>
    <property type="molecule type" value="Genomic_DNA"/>
</dbReference>
<protein>
    <submittedName>
        <fullName evidence="1">Uncharacterized protein</fullName>
    </submittedName>
</protein>
<evidence type="ECO:0000313" key="1">
    <source>
        <dbReference type="EMBL" id="KAK3713894.1"/>
    </source>
</evidence>
<comment type="caution">
    <text evidence="1">The sequence shown here is derived from an EMBL/GenBank/DDBJ whole genome shotgun (WGS) entry which is preliminary data.</text>
</comment>
<organism evidence="1 2">
    <name type="scientific">Vermiconidia calcicola</name>
    <dbReference type="NCBI Taxonomy" id="1690605"/>
    <lineage>
        <taxon>Eukaryota</taxon>
        <taxon>Fungi</taxon>
        <taxon>Dikarya</taxon>
        <taxon>Ascomycota</taxon>
        <taxon>Pezizomycotina</taxon>
        <taxon>Dothideomycetes</taxon>
        <taxon>Dothideomycetidae</taxon>
        <taxon>Mycosphaerellales</taxon>
        <taxon>Extremaceae</taxon>
        <taxon>Vermiconidia</taxon>
    </lineage>
</organism>
<accession>A0ACC3NBC6</accession>
<proteinExistence type="predicted"/>
<sequence length="487" mass="52516">MFTTTVFALIAALPVALSQTQNDETILGVYMLHRHGDRTAKITAPANLTDLGYRQVYTSGEYYRNRYIVEDSAYRISGISPDVVFQSQLQVSAPIDAVLQNSATGFLQALYPPVGTSANTETLRNGTEVTAPMEGYQLVPIGVAESGSGSEDSTWLQGTSDCARAEISSNEYFSSDEFNEMMSQTEDFYSRLLPVISGEFDETTANFEDAYTIFDFVNFATIHNATISSADLLDKETLFQLRTLADNHEWNLAYNASNPIRAVAGMTLAAQIVQFLETTIEDAGTETGQKLGIQFGAYATFAAFFGLANLHSVNVDFVGVTDYASSMVFEMFTKTSDAVTAENYPSEDDIYVRFLYHNGTATEDSPPTPYPLFGSGQEALSWTDFSNSMNEFALGDTGSWCVACGNITGECAAYNSDQSGSDSDTASDNVESCSNGMSAIFNGVIGALVTLAVILGLEASVMLIFGLRVVSKKTLAQASPGGVEKGF</sequence>
<reference evidence="1" key="1">
    <citation type="submission" date="2023-07" db="EMBL/GenBank/DDBJ databases">
        <title>Black Yeasts Isolated from many extreme environments.</title>
        <authorList>
            <person name="Coleine C."/>
            <person name="Stajich J.E."/>
            <person name="Selbmann L."/>
        </authorList>
    </citation>
    <scope>NUCLEOTIDE SEQUENCE</scope>
    <source>
        <strain evidence="1">CCFEE 5714</strain>
    </source>
</reference>
<keyword evidence="2" id="KW-1185">Reference proteome</keyword>
<name>A0ACC3NBC6_9PEZI</name>